<dbReference type="EMBL" id="MN242397">
    <property type="protein sequence ID" value="QGQ58123.1"/>
    <property type="molecule type" value="Genomic_DNA"/>
</dbReference>
<evidence type="ECO:0000313" key="1">
    <source>
        <dbReference type="EMBL" id="QGQ58123.1"/>
    </source>
</evidence>
<name>A0A650BR07_HHV6H</name>
<sequence length="91" mass="10456">VLRNIHTYSYHPDPVVEESIKEILEESLKCDVSFESLLFPELEAFDLFIPESSNDIASKNVSYSSNVEEGASEEFKTLVGEYMNYILYVPR</sequence>
<dbReference type="InterPro" id="IPR005507">
    <property type="entry name" value="HHV6-IE"/>
</dbReference>
<feature type="non-terminal residue" evidence="1">
    <location>
        <position position="1"/>
    </location>
</feature>
<protein>
    <submittedName>
        <fullName evidence="1">U90</fullName>
    </submittedName>
</protein>
<gene>
    <name evidence="1" type="primary">U90</name>
</gene>
<accession>A0A650BR07</accession>
<proteinExistence type="predicted"/>
<reference evidence="1" key="1">
    <citation type="submission" date="2019-07" db="EMBL/GenBank/DDBJ databases">
        <authorList>
            <person name="Domonova E.A."/>
            <person name="Silveystrova O.Y."/>
            <person name="Shipulina O.Y."/>
            <person name="Goptar I.A."/>
            <person name="Nikiforova A.V."/>
            <person name="Kuleshov K.V."/>
        </authorList>
    </citation>
    <scope>NUCLEOTIDE SEQUENCE</scope>
    <source>
        <strain evidence="1">MOW-F5C</strain>
    </source>
</reference>
<organism evidence="1">
    <name type="scientific">Human herpesvirus 6B</name>
    <name type="common">HHV-6 variant B</name>
    <name type="synonym">Human B lymphotropic virus</name>
    <dbReference type="NCBI Taxonomy" id="32604"/>
    <lineage>
        <taxon>Viruses</taxon>
        <taxon>Duplodnaviria</taxon>
        <taxon>Heunggongvirae</taxon>
        <taxon>Peploviricota</taxon>
        <taxon>Herviviricetes</taxon>
        <taxon>Herpesvirales</taxon>
        <taxon>Orthoherpesviridae</taxon>
        <taxon>Betaherpesvirinae</taxon>
        <taxon>Roseolovirus</taxon>
        <taxon>Roseolovirus humanbeta6b</taxon>
    </lineage>
</organism>
<organismHost>
    <name type="scientific">Homo sapiens</name>
    <name type="common">Human</name>
    <dbReference type="NCBI Taxonomy" id="9606"/>
</organismHost>
<dbReference type="Pfam" id="PF03753">
    <property type="entry name" value="HHV6-IE"/>
    <property type="match status" value="1"/>
</dbReference>